<evidence type="ECO:0000313" key="1">
    <source>
        <dbReference type="EMBL" id="MBN3968484.1"/>
    </source>
</evidence>
<keyword evidence="2" id="KW-1185">Reference proteome</keyword>
<sequence>MHTEKLTDITTNLSRCELNKSLVLMLSAASAGNLVAIEIKNQFINMFPSKKHQRWNPKIFELISHKIYTRDDYTKGHEVKFQIAHPDICGSFNVFLASNEFIIMSVDPALDTTQSDLNSFAMSYMLHLYCA</sequence>
<name>A0ABS3ARL5_9PSED</name>
<reference evidence="1 2" key="1">
    <citation type="journal article" date="2021" name="Int. J. Syst. Evol. Microbiol.">
        <title>Pseudomonas piscium sp. nov., Pseudomonas pisciculturae sp. nov., Pseudomonas mucoides sp. nov. and Pseudomonas neuropathica sp. nov. isolated from rainbow trout.</title>
        <authorList>
            <person name="Duman M."/>
            <person name="Mulet M."/>
            <person name="Altun S."/>
            <person name="Saticioglu I.B."/>
            <person name="Gomila M."/>
            <person name="Lalucat J."/>
            <person name="Garcia-Valdes E."/>
        </authorList>
    </citation>
    <scope>NUCLEOTIDE SEQUENCE [LARGE SCALE GENOMIC DNA]</scope>
    <source>
        <strain evidence="1 2">LMG 28632</strain>
    </source>
</reference>
<organism evidence="1 2">
    <name type="scientific">Pseudomonas gregormendelii</name>
    <dbReference type="NCBI Taxonomy" id="1628277"/>
    <lineage>
        <taxon>Bacteria</taxon>
        <taxon>Pseudomonadati</taxon>
        <taxon>Pseudomonadota</taxon>
        <taxon>Gammaproteobacteria</taxon>
        <taxon>Pseudomonadales</taxon>
        <taxon>Pseudomonadaceae</taxon>
        <taxon>Pseudomonas</taxon>
    </lineage>
</organism>
<gene>
    <name evidence="1" type="ORF">IMW75_24840</name>
</gene>
<dbReference type="EMBL" id="JADEVO010000054">
    <property type="protein sequence ID" value="MBN3968484.1"/>
    <property type="molecule type" value="Genomic_DNA"/>
</dbReference>
<dbReference type="RefSeq" id="WP_205894047.1">
    <property type="nucleotide sequence ID" value="NZ_JADEVO010000054.1"/>
</dbReference>
<accession>A0ABS3ARL5</accession>
<protein>
    <submittedName>
        <fullName evidence="1">Uncharacterized protein</fullName>
    </submittedName>
</protein>
<evidence type="ECO:0000313" key="2">
    <source>
        <dbReference type="Proteomes" id="UP000772591"/>
    </source>
</evidence>
<comment type="caution">
    <text evidence="1">The sequence shown here is derived from an EMBL/GenBank/DDBJ whole genome shotgun (WGS) entry which is preliminary data.</text>
</comment>
<dbReference type="Proteomes" id="UP000772591">
    <property type="component" value="Unassembled WGS sequence"/>
</dbReference>
<proteinExistence type="predicted"/>